<proteinExistence type="inferred from homology"/>
<protein>
    <recommendedName>
        <fullName evidence="5">MIF4G domain-containing protein</fullName>
    </recommendedName>
</protein>
<evidence type="ECO:0000259" key="5">
    <source>
        <dbReference type="SMART" id="SM00543"/>
    </source>
</evidence>
<dbReference type="AlphaFoldDB" id="X6NIT1"/>
<dbReference type="GO" id="GO:0016281">
    <property type="term" value="C:eukaryotic translation initiation factor 4F complex"/>
    <property type="evidence" value="ECO:0007669"/>
    <property type="project" value="TreeGrafter"/>
</dbReference>
<reference evidence="6 7" key="1">
    <citation type="journal article" date="2013" name="Curr. Biol.">
        <title>The Genome of the Foraminiferan Reticulomyxa filosa.</title>
        <authorList>
            <person name="Glockner G."/>
            <person name="Hulsmann N."/>
            <person name="Schleicher M."/>
            <person name="Noegel A.A."/>
            <person name="Eichinger L."/>
            <person name="Gallinger C."/>
            <person name="Pawlowski J."/>
            <person name="Sierra R."/>
            <person name="Euteneuer U."/>
            <person name="Pillet L."/>
            <person name="Moustafa A."/>
            <person name="Platzer M."/>
            <person name="Groth M."/>
            <person name="Szafranski K."/>
            <person name="Schliwa M."/>
        </authorList>
    </citation>
    <scope>NUCLEOTIDE SEQUENCE [LARGE SCALE GENOMIC DNA]</scope>
</reference>
<gene>
    <name evidence="6" type="ORF">RFI_11490</name>
</gene>
<feature type="compositionally biased region" description="Polar residues" evidence="4">
    <location>
        <begin position="322"/>
        <end position="333"/>
    </location>
</feature>
<keyword evidence="7" id="KW-1185">Reference proteome</keyword>
<evidence type="ECO:0000313" key="7">
    <source>
        <dbReference type="Proteomes" id="UP000023152"/>
    </source>
</evidence>
<evidence type="ECO:0000256" key="3">
    <source>
        <dbReference type="ARBA" id="ARBA00022917"/>
    </source>
</evidence>
<keyword evidence="2" id="KW-0396">Initiation factor</keyword>
<keyword evidence="3" id="KW-0648">Protein biosynthesis</keyword>
<dbReference type="PANTHER" id="PTHR23253:SF9">
    <property type="entry name" value="EUKARYOTIC TRANSLATION INITIATION FACTOR 4 GAMMA 2"/>
    <property type="match status" value="1"/>
</dbReference>
<dbReference type="Proteomes" id="UP000023152">
    <property type="component" value="Unassembled WGS sequence"/>
</dbReference>
<dbReference type="SUPFAM" id="SSF48371">
    <property type="entry name" value="ARM repeat"/>
    <property type="match status" value="2"/>
</dbReference>
<dbReference type="PANTHER" id="PTHR23253">
    <property type="entry name" value="EUKARYOTIC TRANSLATION INITIATION FACTOR 4 GAMMA"/>
    <property type="match status" value="1"/>
</dbReference>
<organism evidence="6 7">
    <name type="scientific">Reticulomyxa filosa</name>
    <dbReference type="NCBI Taxonomy" id="46433"/>
    <lineage>
        <taxon>Eukaryota</taxon>
        <taxon>Sar</taxon>
        <taxon>Rhizaria</taxon>
        <taxon>Retaria</taxon>
        <taxon>Foraminifera</taxon>
        <taxon>Monothalamids</taxon>
        <taxon>Reticulomyxidae</taxon>
        <taxon>Reticulomyxa</taxon>
    </lineage>
</organism>
<dbReference type="Gene3D" id="1.25.40.180">
    <property type="match status" value="2"/>
</dbReference>
<comment type="caution">
    <text evidence="6">The sequence shown here is derived from an EMBL/GenBank/DDBJ whole genome shotgun (WGS) entry which is preliminary data.</text>
</comment>
<dbReference type="InterPro" id="IPR003890">
    <property type="entry name" value="MIF4G-like_typ-3"/>
</dbReference>
<dbReference type="GO" id="GO:0003743">
    <property type="term" value="F:translation initiation factor activity"/>
    <property type="evidence" value="ECO:0007669"/>
    <property type="project" value="UniProtKB-KW"/>
</dbReference>
<dbReference type="InterPro" id="IPR016024">
    <property type="entry name" value="ARM-type_fold"/>
</dbReference>
<evidence type="ECO:0000256" key="4">
    <source>
        <dbReference type="SAM" id="MobiDB-lite"/>
    </source>
</evidence>
<evidence type="ECO:0000256" key="2">
    <source>
        <dbReference type="ARBA" id="ARBA00022540"/>
    </source>
</evidence>
<dbReference type="EMBL" id="ASPP01008369">
    <property type="protein sequence ID" value="ETO25649.1"/>
    <property type="molecule type" value="Genomic_DNA"/>
</dbReference>
<evidence type="ECO:0000256" key="1">
    <source>
        <dbReference type="ARBA" id="ARBA00005775"/>
    </source>
</evidence>
<accession>X6NIT1</accession>
<dbReference type="Pfam" id="PF02854">
    <property type="entry name" value="MIF4G"/>
    <property type="match status" value="1"/>
</dbReference>
<evidence type="ECO:0000313" key="6">
    <source>
        <dbReference type="EMBL" id="ETO25649.1"/>
    </source>
</evidence>
<name>X6NIT1_RETFI</name>
<dbReference type="SMART" id="SM00543">
    <property type="entry name" value="MIF4G"/>
    <property type="match status" value="1"/>
</dbReference>
<sequence length="584" mass="68369">MTKRVFQEFTRSIRSILNKITLDNFDTLSGKVVTLYEQEVHKPTQLEKLVELIFEKTVIEPEYGPLYARLCVGLSKHNRTFILITPEGQKETGFRGILLKQCETEFIRSSDQLANHVKKNSSSLTNLSEDEREYEITQQKKALMGTIKFIGQLYLQELLPYTLSIMTFVENAIAHFTLIRSAILLITQAKTQMKGYYSKLTQLRNDDRNYPPRIRILVRNLLDWRQTGWQKSLSGRPDLKTTEQVRQEFNEQRGQNRQLPKISETESDMVLRMIETGALIDPGFAKKADIESLTGSLPSYIFKKISRNMNITKLYRYETSGPAQKQSGLTSERGNVGQRERQQNRMRLLLPTDNLIQNESEAIDEIDAFDESKKENVVEYKPRQRADGPELKKDLFMEWLREYFDQKLPKQQLVRHLEGYQWNPKKIIEWSFRSAVDKSEVEQELTTLLWIAMLKDGLFTSKNLEDTMSEFFETYTTELNDAPKLAEYLSRMLAPLFISKELDLKLVEEWLQKDPSMTKPYRKNSKLSKQLEFIGQLFEAIRECGDTEVTVQELVRTSKFDLDKFLKEELRNDFANQFVSFYFL</sequence>
<feature type="region of interest" description="Disordered" evidence="4">
    <location>
        <begin position="322"/>
        <end position="341"/>
    </location>
</feature>
<comment type="similarity">
    <text evidence="1">Belongs to the eukaryotic initiation factor 4G family.</text>
</comment>
<dbReference type="OrthoDB" id="514777at2759"/>
<feature type="domain" description="MIF4G" evidence="5">
    <location>
        <begin position="10"/>
        <end position="228"/>
    </location>
</feature>
<dbReference type="GO" id="GO:0003729">
    <property type="term" value="F:mRNA binding"/>
    <property type="evidence" value="ECO:0007669"/>
    <property type="project" value="TreeGrafter"/>
</dbReference>